<dbReference type="EMBL" id="JQ018061">
    <property type="protein sequence ID" value="AEX11839.1"/>
    <property type="molecule type" value="Genomic_DNA"/>
</dbReference>
<dbReference type="EMBL" id="JQ018058">
    <property type="protein sequence ID" value="AEX11836.1"/>
    <property type="molecule type" value="Genomic_DNA"/>
</dbReference>
<dbReference type="EMBL" id="JQ018059">
    <property type="protein sequence ID" value="AEX11837.1"/>
    <property type="molecule type" value="Genomic_DNA"/>
</dbReference>
<dbReference type="EMBL" id="JQ018056">
    <property type="protein sequence ID" value="AEX11834.1"/>
    <property type="molecule type" value="Genomic_DNA"/>
</dbReference>
<dbReference type="EMBL" id="JQ018063">
    <property type="protein sequence ID" value="AEX11841.1"/>
    <property type="molecule type" value="Genomic_DNA"/>
</dbReference>
<evidence type="ECO:0000313" key="1">
    <source>
        <dbReference type="EMBL" id="AEX11833.1"/>
    </source>
</evidence>
<evidence type="ECO:0000313" key="2">
    <source>
        <dbReference type="EMBL" id="AEX11834.1"/>
    </source>
</evidence>
<evidence type="ECO:0000313" key="7">
    <source>
        <dbReference type="EMBL" id="AEX11839.1"/>
    </source>
</evidence>
<evidence type="ECO:0000313" key="6">
    <source>
        <dbReference type="EMBL" id="AEX11838.1"/>
    </source>
</evidence>
<feature type="non-terminal residue" evidence="1">
    <location>
        <position position="1"/>
    </location>
</feature>
<reference evidence="1" key="1">
    <citation type="submission" date="2011-11" db="EMBL/GenBank/DDBJ databases">
        <title>Nucleotide Diversity and Divergence in the Loblolly Pine Gene Space.</title>
        <authorList>
            <person name="Neale D.B."/>
            <person name="Wegrzyn J.L."/>
            <person name="Lee J.M."/>
            <person name="Eckert A.J."/>
            <person name="Liechty J.D."/>
            <person name="Stevens K.A."/>
            <person name="Langley C.H."/>
        </authorList>
    </citation>
    <scope>NUCLEOTIDE SEQUENCE</scope>
    <source>
        <strain evidence="8">661</strain>
        <strain evidence="3">662</strain>
        <strain evidence="12">663</strain>
        <strain evidence="10">664</strain>
        <strain evidence="9">668</strain>
        <strain evidence="2">669</strain>
        <strain evidence="1">670</strain>
        <strain evidence="7">671</strain>
        <strain evidence="4">672</strain>
        <strain evidence="11">674</strain>
        <strain evidence="5">677</strain>
        <strain evidence="6">678</strain>
        <tissue evidence="1">Megagametophyte</tissue>
    </source>
</reference>
<evidence type="ECO:0000313" key="3">
    <source>
        <dbReference type="EMBL" id="AEX11835.1"/>
    </source>
</evidence>
<dbReference type="EMBL" id="JQ018069">
    <property type="protein sequence ID" value="AEX11847.1"/>
    <property type="molecule type" value="Genomic_DNA"/>
</dbReference>
<evidence type="ECO:0000313" key="12">
    <source>
        <dbReference type="EMBL" id="AEX11847.1"/>
    </source>
</evidence>
<evidence type="ECO:0000313" key="4">
    <source>
        <dbReference type="EMBL" id="AEX11836.1"/>
    </source>
</evidence>
<dbReference type="EMBL" id="JQ018068">
    <property type="protein sequence ID" value="AEX11846.1"/>
    <property type="molecule type" value="Genomic_DNA"/>
</dbReference>
<evidence type="ECO:0000313" key="9">
    <source>
        <dbReference type="EMBL" id="AEX11843.1"/>
    </source>
</evidence>
<dbReference type="EMBL" id="JQ018067">
    <property type="protein sequence ID" value="AEX11845.1"/>
    <property type="molecule type" value="Genomic_DNA"/>
</dbReference>
<evidence type="ECO:0000313" key="5">
    <source>
        <dbReference type="EMBL" id="AEX11837.1"/>
    </source>
</evidence>
<dbReference type="EMBL" id="JQ018060">
    <property type="protein sequence ID" value="AEX11838.1"/>
    <property type="molecule type" value="Genomic_DNA"/>
</dbReference>
<dbReference type="EMBL" id="JQ018065">
    <property type="protein sequence ID" value="AEX11843.1"/>
    <property type="molecule type" value="Genomic_DNA"/>
</dbReference>
<organism evidence="1">
    <name type="scientific">Pinus taeda</name>
    <name type="common">Loblolly pine</name>
    <dbReference type="NCBI Taxonomy" id="3352"/>
    <lineage>
        <taxon>Eukaryota</taxon>
        <taxon>Viridiplantae</taxon>
        <taxon>Streptophyta</taxon>
        <taxon>Embryophyta</taxon>
        <taxon>Tracheophyta</taxon>
        <taxon>Spermatophyta</taxon>
        <taxon>Pinopsida</taxon>
        <taxon>Pinidae</taxon>
        <taxon>Conifers I</taxon>
        <taxon>Pinales</taxon>
        <taxon>Pinaceae</taxon>
        <taxon>Pinus</taxon>
        <taxon>Pinus subgen. Pinus</taxon>
    </lineage>
</organism>
<proteinExistence type="predicted"/>
<evidence type="ECO:0000313" key="8">
    <source>
        <dbReference type="EMBL" id="AEX11841.1"/>
    </source>
</evidence>
<sequence length="48" mass="5481">KPKSSFLRTVIKEEDISKVIIRDASILSVGEDKLKSRASLFLRWGFDT</sequence>
<dbReference type="AlphaFoldDB" id="K7NND6"/>
<dbReference type="EMBL" id="JQ018057">
    <property type="protein sequence ID" value="AEX11835.1"/>
    <property type="molecule type" value="Genomic_DNA"/>
</dbReference>
<evidence type="ECO:0000313" key="11">
    <source>
        <dbReference type="EMBL" id="AEX11846.1"/>
    </source>
</evidence>
<protein>
    <submittedName>
        <fullName evidence="1">Uncharacterized protein</fullName>
    </submittedName>
</protein>
<dbReference type="EMBL" id="JQ018055">
    <property type="protein sequence ID" value="AEX11833.1"/>
    <property type="molecule type" value="Genomic_DNA"/>
</dbReference>
<evidence type="ECO:0000313" key="10">
    <source>
        <dbReference type="EMBL" id="AEX11845.1"/>
    </source>
</evidence>
<gene>
    <name evidence="1" type="ORF">0_17634_01</name>
</gene>
<accession>K7NND6</accession>
<name>K7NND6_PINTA</name>